<proteinExistence type="predicted"/>
<dbReference type="RefSeq" id="YP_009800622.1">
    <property type="nucleotide sequence ID" value="NC_047956.1"/>
</dbReference>
<sequence>MYEVFKEVYDLLREGKPIPAELREQAEAHGLRVDALEEQVASLTTAAGEDDFDE</sequence>
<accession>A0A2S1GMV1</accession>
<evidence type="ECO:0000313" key="2">
    <source>
        <dbReference type="Proteomes" id="UP000247252"/>
    </source>
</evidence>
<keyword evidence="2" id="KW-1185">Reference proteome</keyword>
<name>A0A2S1GMV1_9CAUD</name>
<reference evidence="1 2" key="1">
    <citation type="submission" date="2018-03" db="EMBL/GenBank/DDBJ databases">
        <title>Phage therapy in agriculture - a green tech approach to combat plant pathogenic bacteria.</title>
        <authorList>
            <person name="Carstens A.B."/>
            <person name="Djurhuus A.M."/>
            <person name="Hansen L.H."/>
        </authorList>
    </citation>
    <scope>NUCLEOTIDE SEQUENCE [LARGE SCALE GENOMIC DNA]</scope>
</reference>
<protein>
    <submittedName>
        <fullName evidence="1">Uncharacterized protein</fullName>
    </submittedName>
</protein>
<dbReference type="KEGG" id="vg:54991123"/>
<dbReference type="GeneID" id="54991123"/>
<dbReference type="Proteomes" id="UP000247252">
    <property type="component" value="Segment"/>
</dbReference>
<dbReference type="EMBL" id="MH113814">
    <property type="protein sequence ID" value="AWD90704.1"/>
    <property type="molecule type" value="Genomic_DNA"/>
</dbReference>
<organism evidence="1 2">
    <name type="scientific">Pseudomonas phage Achelous</name>
    <dbReference type="NCBI Taxonomy" id="2163982"/>
    <lineage>
        <taxon>Viruses</taxon>
        <taxon>Duplodnaviria</taxon>
        <taxon>Heunggongvirae</taxon>
        <taxon>Uroviricota</taxon>
        <taxon>Caudoviricetes</taxon>
        <taxon>Autographivirales</taxon>
        <taxon>Autosignataviridae</taxon>
        <taxon>Colwellvirinae</taxon>
        <taxon>Nerthusvirus</taxon>
        <taxon>Nerthusvirus achelous</taxon>
        <taxon>Uliginvirus achelous</taxon>
    </lineage>
</organism>
<evidence type="ECO:0000313" key="1">
    <source>
        <dbReference type="EMBL" id="AWD90704.1"/>
    </source>
</evidence>